<sequence>MTLQERLAMTQGQDNGMDIILGGIPAAAQQEQVQQLPATALRPKSNHTFKVRTGSPHYTALVDSIRSSGIRTPLLVRRDPVQPGAYEIIAGHTRWTAAQELELATVPCIVAQLSDADADIMMAETNIQRPDWLPSERAKTYKVWLEAVQTETGITQGQRTDTTSGTECPKLGRNRDVAAQRFGIGPKTLDMYIKLNDLIPELLDMVDANAVDSKTDIQVKAGYQLAFLSPNSQQVVVAVLADNPKILLKEAQAKALRQAETDGRLTALDAEEALGLSGEQLPHRTKRISISISEELLPEGAKQLTKDPAFQDALTAWIRQYIEKEVKA</sequence>
<dbReference type="PANTHER" id="PTHR33375:SF1">
    <property type="entry name" value="CHROMOSOME-PARTITIONING PROTEIN PARB-RELATED"/>
    <property type="match status" value="1"/>
</dbReference>
<dbReference type="Gene3D" id="1.10.10.2830">
    <property type="match status" value="1"/>
</dbReference>
<gene>
    <name evidence="3" type="ORF">MM50RIKEN_10710</name>
</gene>
<dbReference type="RefSeq" id="WP_213542060.1">
    <property type="nucleotide sequence ID" value="NZ_AP023418.1"/>
</dbReference>
<dbReference type="GO" id="GO:0003677">
    <property type="term" value="F:DNA binding"/>
    <property type="evidence" value="ECO:0007669"/>
    <property type="project" value="InterPro"/>
</dbReference>
<dbReference type="InterPro" id="IPR036086">
    <property type="entry name" value="ParB/Sulfiredoxin_sf"/>
</dbReference>
<accession>A0A810PYY4</accession>
<dbReference type="InterPro" id="IPR003115">
    <property type="entry name" value="ParB_N"/>
</dbReference>
<dbReference type="InterPro" id="IPR004437">
    <property type="entry name" value="ParB/RepB/Spo0J"/>
</dbReference>
<dbReference type="SUPFAM" id="SSF109709">
    <property type="entry name" value="KorB DNA-binding domain-like"/>
    <property type="match status" value="1"/>
</dbReference>
<feature type="domain" description="ParB-like N-terminal" evidence="2">
    <location>
        <begin position="34"/>
        <end position="127"/>
    </location>
</feature>
<reference evidence="3" key="1">
    <citation type="submission" date="2020-09" db="EMBL/GenBank/DDBJ databases">
        <title>New species isolated from human feces.</title>
        <authorList>
            <person name="Kitahara M."/>
            <person name="Shigeno Y."/>
            <person name="Shime M."/>
            <person name="Matsumoto Y."/>
            <person name="Nakamura S."/>
            <person name="Motooka D."/>
            <person name="Fukuoka S."/>
            <person name="Nishikawa H."/>
            <person name="Benno Y."/>
        </authorList>
    </citation>
    <scope>NUCLEOTIDE SEQUENCE</scope>
    <source>
        <strain evidence="3">MM50</strain>
    </source>
</reference>
<dbReference type="Gene3D" id="3.90.1530.30">
    <property type="match status" value="1"/>
</dbReference>
<evidence type="ECO:0000259" key="2">
    <source>
        <dbReference type="SMART" id="SM00470"/>
    </source>
</evidence>
<dbReference type="InterPro" id="IPR050336">
    <property type="entry name" value="Chromosome_partition/occlusion"/>
</dbReference>
<comment type="similarity">
    <text evidence="1">Belongs to the ParB family.</text>
</comment>
<dbReference type="SUPFAM" id="SSF110849">
    <property type="entry name" value="ParB/Sulfiredoxin"/>
    <property type="match status" value="1"/>
</dbReference>
<dbReference type="NCBIfam" id="TIGR00180">
    <property type="entry name" value="parB_part"/>
    <property type="match status" value="1"/>
</dbReference>
<dbReference type="GO" id="GO:0005694">
    <property type="term" value="C:chromosome"/>
    <property type="evidence" value="ECO:0007669"/>
    <property type="project" value="TreeGrafter"/>
</dbReference>
<dbReference type="KEGG" id="vcop:MM50RIKEN_10710"/>
<protein>
    <recommendedName>
        <fullName evidence="2">ParB-like N-terminal domain-containing protein</fullName>
    </recommendedName>
</protein>
<keyword evidence="4" id="KW-1185">Reference proteome</keyword>
<evidence type="ECO:0000313" key="4">
    <source>
        <dbReference type="Proteomes" id="UP000681035"/>
    </source>
</evidence>
<proteinExistence type="inferred from homology"/>
<dbReference type="PANTHER" id="PTHR33375">
    <property type="entry name" value="CHROMOSOME-PARTITIONING PROTEIN PARB-RELATED"/>
    <property type="match status" value="1"/>
</dbReference>
<dbReference type="Pfam" id="PF02195">
    <property type="entry name" value="ParB_N"/>
    <property type="match status" value="1"/>
</dbReference>
<dbReference type="SMART" id="SM00470">
    <property type="entry name" value="ParB"/>
    <property type="match status" value="1"/>
</dbReference>
<evidence type="ECO:0000313" key="3">
    <source>
        <dbReference type="EMBL" id="BCK81308.1"/>
    </source>
</evidence>
<dbReference type="GO" id="GO:0007059">
    <property type="term" value="P:chromosome segregation"/>
    <property type="evidence" value="ECO:0007669"/>
    <property type="project" value="TreeGrafter"/>
</dbReference>
<dbReference type="Proteomes" id="UP000681035">
    <property type="component" value="Chromosome"/>
</dbReference>
<name>A0A810PYY4_9FIRM</name>
<organism evidence="3 4">
    <name type="scientific">Vescimonas coprocola</name>
    <dbReference type="NCBI Taxonomy" id="2714355"/>
    <lineage>
        <taxon>Bacteria</taxon>
        <taxon>Bacillati</taxon>
        <taxon>Bacillota</taxon>
        <taxon>Clostridia</taxon>
        <taxon>Eubacteriales</taxon>
        <taxon>Oscillospiraceae</taxon>
        <taxon>Vescimonas</taxon>
    </lineage>
</organism>
<dbReference type="AlphaFoldDB" id="A0A810PYY4"/>
<evidence type="ECO:0000256" key="1">
    <source>
        <dbReference type="ARBA" id="ARBA00006295"/>
    </source>
</evidence>
<dbReference type="EMBL" id="AP023418">
    <property type="protein sequence ID" value="BCK81308.1"/>
    <property type="molecule type" value="Genomic_DNA"/>
</dbReference>